<organism evidence="11 12">
    <name type="scientific">Kribbella caucasensis</name>
    <dbReference type="NCBI Taxonomy" id="2512215"/>
    <lineage>
        <taxon>Bacteria</taxon>
        <taxon>Bacillati</taxon>
        <taxon>Actinomycetota</taxon>
        <taxon>Actinomycetes</taxon>
        <taxon>Propionibacteriales</taxon>
        <taxon>Kribbellaceae</taxon>
        <taxon>Kribbella</taxon>
    </lineage>
</organism>
<feature type="transmembrane region" description="Helical" evidence="8">
    <location>
        <begin position="381"/>
        <end position="400"/>
    </location>
</feature>
<feature type="domain" description="Putative mannosyltransferase YkcA/B-like C-terminal" evidence="10">
    <location>
        <begin position="524"/>
        <end position="613"/>
    </location>
</feature>
<protein>
    <submittedName>
        <fullName evidence="11">4-amino-4-deoxy-L-arabinose transferase-like glycosyltransferase</fullName>
    </submittedName>
</protein>
<evidence type="ECO:0000256" key="4">
    <source>
        <dbReference type="ARBA" id="ARBA00022679"/>
    </source>
</evidence>
<evidence type="ECO:0000256" key="6">
    <source>
        <dbReference type="ARBA" id="ARBA00022989"/>
    </source>
</evidence>
<evidence type="ECO:0000256" key="3">
    <source>
        <dbReference type="ARBA" id="ARBA00022676"/>
    </source>
</evidence>
<dbReference type="GO" id="GO:0016763">
    <property type="term" value="F:pentosyltransferase activity"/>
    <property type="evidence" value="ECO:0007669"/>
    <property type="project" value="TreeGrafter"/>
</dbReference>
<accession>A0A4R6KAP7</accession>
<dbReference type="InterPro" id="IPR056785">
    <property type="entry name" value="YkcA/B-like_C"/>
</dbReference>
<sequence length="634" mass="66232">MTNTTKDPRWVRPALIGLLGATAVLYVWSLTVSGWANAYYSAAAQAGSESWKAFFFGSLDASNSITVDKPSLSLWPMALSVRLFGLHSWTILAPQVLMGVATVGILFAAVRRRFGPVAGLIAGAVLALTPVAVLMFRYNNPDALLTLLLTVAIYFVLRALEDGRSKWMVLAGAVIGAAFLAKTLQAFLILPVLALVYLLCAPVKLGKRVGQLLLAGLAMVVAGGWWVAIVELWPASSRPYIGGSENNSFLNLTFGYNGLGRINGNEMPGGGGGSGAGGFRGGSPFSQESGIGRMFASAVGGQISWLLPAALILLVAGLVLVWKAKVMRSAFLVWGGSLLITTIVFSFMKGTFHEYYTVAMAPYVGALVGMGTVTLWKHRDWLWVLATLSGSVIITAAWAFVLLNRTPEYVPWLKWFVLLGGLVAAAALLLTDQLGRRVAMGAVALAGVASLAGPVAYSLTTIGDGHNGGIITAGPASARMGGMGGMGGMGRGGGQLPGGAGDFEGGAQGGFPGGMRFQGISAELKKLLTKDADKYAWVAATVSSQTSADLQLSTEKPVMAIGGFSGGDPSPTLEQFKQYVDEGRIHYFAGSNRGGGPGGGRGTAAAITSWVEQTFQQVTVDGTTLYDLTQPKTS</sequence>
<evidence type="ECO:0000256" key="5">
    <source>
        <dbReference type="ARBA" id="ARBA00022692"/>
    </source>
</evidence>
<feature type="domain" description="Glycosyltransferase RgtA/B/C/D-like" evidence="9">
    <location>
        <begin position="68"/>
        <end position="222"/>
    </location>
</feature>
<name>A0A4R6KAP7_9ACTN</name>
<dbReference type="OrthoDB" id="5241882at2"/>
<comment type="subcellular location">
    <subcellularLocation>
        <location evidence="1">Cell membrane</location>
        <topology evidence="1">Multi-pass membrane protein</topology>
    </subcellularLocation>
</comment>
<evidence type="ECO:0000313" key="11">
    <source>
        <dbReference type="EMBL" id="TDO45741.1"/>
    </source>
</evidence>
<dbReference type="RefSeq" id="WP_133802377.1">
    <property type="nucleotide sequence ID" value="NZ_SNWQ01000012.1"/>
</dbReference>
<evidence type="ECO:0000256" key="8">
    <source>
        <dbReference type="SAM" id="Phobius"/>
    </source>
</evidence>
<evidence type="ECO:0000259" key="9">
    <source>
        <dbReference type="Pfam" id="PF13231"/>
    </source>
</evidence>
<evidence type="ECO:0000313" key="12">
    <source>
        <dbReference type="Proteomes" id="UP000295388"/>
    </source>
</evidence>
<dbReference type="InterPro" id="IPR038731">
    <property type="entry name" value="RgtA/B/C-like"/>
</dbReference>
<dbReference type="PANTHER" id="PTHR33908:SF3">
    <property type="entry name" value="UNDECAPRENYL PHOSPHATE-ALPHA-4-AMINO-4-DEOXY-L-ARABINOSE ARABINOSYL TRANSFERASE"/>
    <property type="match status" value="1"/>
</dbReference>
<keyword evidence="12" id="KW-1185">Reference proteome</keyword>
<evidence type="ECO:0000256" key="7">
    <source>
        <dbReference type="ARBA" id="ARBA00023136"/>
    </source>
</evidence>
<keyword evidence="3" id="KW-0328">Glycosyltransferase</keyword>
<dbReference type="GO" id="GO:0010041">
    <property type="term" value="P:response to iron(III) ion"/>
    <property type="evidence" value="ECO:0007669"/>
    <property type="project" value="TreeGrafter"/>
</dbReference>
<evidence type="ECO:0000256" key="1">
    <source>
        <dbReference type="ARBA" id="ARBA00004651"/>
    </source>
</evidence>
<reference evidence="11 12" key="1">
    <citation type="submission" date="2019-03" db="EMBL/GenBank/DDBJ databases">
        <title>Genomic Encyclopedia of Type Strains, Phase III (KMG-III): the genomes of soil and plant-associated and newly described type strains.</title>
        <authorList>
            <person name="Whitman W."/>
        </authorList>
    </citation>
    <scope>NUCLEOTIDE SEQUENCE [LARGE SCALE GENOMIC DNA]</scope>
    <source>
        <strain evidence="11 12">VKM Ac-2527</strain>
    </source>
</reference>
<feature type="transmembrane region" description="Helical" evidence="8">
    <location>
        <begin position="212"/>
        <end position="233"/>
    </location>
</feature>
<feature type="transmembrane region" description="Helical" evidence="8">
    <location>
        <begin position="355"/>
        <end position="376"/>
    </location>
</feature>
<dbReference type="InterPro" id="IPR050297">
    <property type="entry name" value="LipidA_mod_glycosyltrf_83"/>
</dbReference>
<evidence type="ECO:0000259" key="10">
    <source>
        <dbReference type="Pfam" id="PF24878"/>
    </source>
</evidence>
<keyword evidence="4 11" id="KW-0808">Transferase</keyword>
<dbReference type="EMBL" id="SNWQ01000012">
    <property type="protein sequence ID" value="TDO45741.1"/>
    <property type="molecule type" value="Genomic_DNA"/>
</dbReference>
<gene>
    <name evidence="11" type="ORF">EV643_11265</name>
</gene>
<dbReference type="Pfam" id="PF24878">
    <property type="entry name" value="YkcB_C"/>
    <property type="match status" value="1"/>
</dbReference>
<dbReference type="GO" id="GO:0009103">
    <property type="term" value="P:lipopolysaccharide biosynthetic process"/>
    <property type="evidence" value="ECO:0007669"/>
    <property type="project" value="UniProtKB-ARBA"/>
</dbReference>
<feature type="transmembrane region" description="Helical" evidence="8">
    <location>
        <begin position="117"/>
        <end position="137"/>
    </location>
</feature>
<comment type="caution">
    <text evidence="11">The sequence shown here is derived from an EMBL/GenBank/DDBJ whole genome shotgun (WGS) entry which is preliminary data.</text>
</comment>
<dbReference type="AlphaFoldDB" id="A0A4R6KAP7"/>
<dbReference type="Pfam" id="PF13231">
    <property type="entry name" value="PMT_2"/>
    <property type="match status" value="1"/>
</dbReference>
<dbReference type="Proteomes" id="UP000295388">
    <property type="component" value="Unassembled WGS sequence"/>
</dbReference>
<proteinExistence type="predicted"/>
<feature type="transmembrane region" description="Helical" evidence="8">
    <location>
        <begin position="329"/>
        <end position="349"/>
    </location>
</feature>
<dbReference type="GO" id="GO:0005886">
    <property type="term" value="C:plasma membrane"/>
    <property type="evidence" value="ECO:0007669"/>
    <property type="project" value="UniProtKB-SubCell"/>
</dbReference>
<feature type="transmembrane region" description="Helical" evidence="8">
    <location>
        <begin position="188"/>
        <end position="205"/>
    </location>
</feature>
<keyword evidence="2" id="KW-1003">Cell membrane</keyword>
<keyword evidence="5 8" id="KW-0812">Transmembrane</keyword>
<feature type="transmembrane region" description="Helical" evidence="8">
    <location>
        <begin position="412"/>
        <end position="431"/>
    </location>
</feature>
<keyword evidence="6 8" id="KW-1133">Transmembrane helix</keyword>
<feature type="transmembrane region" description="Helical" evidence="8">
    <location>
        <begin position="86"/>
        <end position="110"/>
    </location>
</feature>
<keyword evidence="7 8" id="KW-0472">Membrane</keyword>
<evidence type="ECO:0000256" key="2">
    <source>
        <dbReference type="ARBA" id="ARBA00022475"/>
    </source>
</evidence>
<feature type="transmembrane region" description="Helical" evidence="8">
    <location>
        <begin position="438"/>
        <end position="457"/>
    </location>
</feature>
<dbReference type="PANTHER" id="PTHR33908">
    <property type="entry name" value="MANNOSYLTRANSFERASE YKCB-RELATED"/>
    <property type="match status" value="1"/>
</dbReference>
<feature type="transmembrane region" description="Helical" evidence="8">
    <location>
        <begin position="303"/>
        <end position="322"/>
    </location>
</feature>